<dbReference type="InterPro" id="IPR051398">
    <property type="entry name" value="Polysacch_Deacetylase"/>
</dbReference>
<evidence type="ECO:0000259" key="3">
    <source>
        <dbReference type="PROSITE" id="PS51677"/>
    </source>
</evidence>
<dbReference type="RefSeq" id="WP_091492792.1">
    <property type="nucleotide sequence ID" value="NZ_LT629692.1"/>
</dbReference>
<dbReference type="PROSITE" id="PS51677">
    <property type="entry name" value="NODB"/>
    <property type="match status" value="1"/>
</dbReference>
<dbReference type="GO" id="GO:0005576">
    <property type="term" value="C:extracellular region"/>
    <property type="evidence" value="ECO:0007669"/>
    <property type="project" value="UniProtKB-SubCell"/>
</dbReference>
<evidence type="ECO:0000313" key="4">
    <source>
        <dbReference type="EMBL" id="SDH60774.1"/>
    </source>
</evidence>
<dbReference type="GO" id="GO:0016810">
    <property type="term" value="F:hydrolase activity, acting on carbon-nitrogen (but not peptide) bonds"/>
    <property type="evidence" value="ECO:0007669"/>
    <property type="project" value="InterPro"/>
</dbReference>
<dbReference type="OrthoDB" id="9763050at2"/>
<dbReference type="GO" id="GO:0005975">
    <property type="term" value="P:carbohydrate metabolic process"/>
    <property type="evidence" value="ECO:0007669"/>
    <property type="project" value="InterPro"/>
</dbReference>
<keyword evidence="2" id="KW-0732">Signal</keyword>
<evidence type="ECO:0000256" key="1">
    <source>
        <dbReference type="ARBA" id="ARBA00004613"/>
    </source>
</evidence>
<evidence type="ECO:0000256" key="2">
    <source>
        <dbReference type="ARBA" id="ARBA00022729"/>
    </source>
</evidence>
<keyword evidence="5" id="KW-1185">Reference proteome</keyword>
<sequence>MITNLCFHGVGVCAREREDGEARYWVRESHFLRLLDEIALHPEVRLSFDDGNISDAAAALPALQDRGLTATFFALAGRLDDPASLRPADLRLLRSAGMPIGSHGWSHIPWRGVSDEVAARELVEARSALSEASAGPVDEAALPLGRYDRALVHRLKRCDYAAVYTSDRFPARAGSWFQARYSVTADDTRESIRARLARRPGLEDARGLLKSALKRVR</sequence>
<organism evidence="4 5">
    <name type="scientific">Microbacterium pygmaeum</name>
    <dbReference type="NCBI Taxonomy" id="370764"/>
    <lineage>
        <taxon>Bacteria</taxon>
        <taxon>Bacillati</taxon>
        <taxon>Actinomycetota</taxon>
        <taxon>Actinomycetes</taxon>
        <taxon>Micrococcales</taxon>
        <taxon>Microbacteriaceae</taxon>
        <taxon>Microbacterium</taxon>
    </lineage>
</organism>
<dbReference type="EMBL" id="LT629692">
    <property type="protein sequence ID" value="SDH60774.1"/>
    <property type="molecule type" value="Genomic_DNA"/>
</dbReference>
<protein>
    <submittedName>
        <fullName evidence="4">Polysaccharide deacetylase</fullName>
    </submittedName>
</protein>
<dbReference type="CDD" id="cd10918">
    <property type="entry name" value="CE4_NodB_like_5s_6s"/>
    <property type="match status" value="1"/>
</dbReference>
<dbReference type="AlphaFoldDB" id="A0A1G8DSV8"/>
<name>A0A1G8DSV8_9MICO</name>
<dbReference type="InterPro" id="IPR002509">
    <property type="entry name" value="NODB_dom"/>
</dbReference>
<dbReference type="PANTHER" id="PTHR34216">
    <property type="match status" value="1"/>
</dbReference>
<reference evidence="4 5" key="1">
    <citation type="submission" date="2016-10" db="EMBL/GenBank/DDBJ databases">
        <authorList>
            <person name="de Groot N.N."/>
        </authorList>
    </citation>
    <scope>NUCLEOTIDE SEQUENCE [LARGE SCALE GENOMIC DNA]</scope>
    <source>
        <strain evidence="4 5">DSM 23142</strain>
    </source>
</reference>
<comment type="subcellular location">
    <subcellularLocation>
        <location evidence="1">Secreted</location>
    </subcellularLocation>
</comment>
<dbReference type="Proteomes" id="UP000199009">
    <property type="component" value="Chromosome I"/>
</dbReference>
<dbReference type="SUPFAM" id="SSF88713">
    <property type="entry name" value="Glycoside hydrolase/deacetylase"/>
    <property type="match status" value="1"/>
</dbReference>
<gene>
    <name evidence="4" type="ORF">SAMN04489810_3439</name>
</gene>
<feature type="domain" description="NodB homology" evidence="3">
    <location>
        <begin position="42"/>
        <end position="217"/>
    </location>
</feature>
<dbReference type="InterPro" id="IPR011330">
    <property type="entry name" value="Glyco_hydro/deAcase_b/a-brl"/>
</dbReference>
<evidence type="ECO:0000313" key="5">
    <source>
        <dbReference type="Proteomes" id="UP000199009"/>
    </source>
</evidence>
<dbReference type="PANTHER" id="PTHR34216:SF3">
    <property type="entry name" value="POLY-BETA-1,6-N-ACETYL-D-GLUCOSAMINE N-DEACETYLASE"/>
    <property type="match status" value="1"/>
</dbReference>
<proteinExistence type="predicted"/>
<dbReference type="Gene3D" id="3.20.20.370">
    <property type="entry name" value="Glycoside hydrolase/deacetylase"/>
    <property type="match status" value="1"/>
</dbReference>
<accession>A0A1G8DSV8</accession>
<dbReference type="STRING" id="370764.SAMN04489810_3439"/>
<dbReference type="Pfam" id="PF01522">
    <property type="entry name" value="Polysacc_deac_1"/>
    <property type="match status" value="1"/>
</dbReference>